<dbReference type="Proteomes" id="UP000765845">
    <property type="component" value="Unassembled WGS sequence"/>
</dbReference>
<evidence type="ECO:0000256" key="2">
    <source>
        <dbReference type="ARBA" id="ARBA00004882"/>
    </source>
</evidence>
<dbReference type="EMBL" id="JAAWWK010000004">
    <property type="protein sequence ID" value="NKI18107.1"/>
    <property type="molecule type" value="Genomic_DNA"/>
</dbReference>
<comment type="similarity">
    <text evidence="5 12">In the C-terminal section; belongs to the HTP reductase family.</text>
</comment>
<dbReference type="InterPro" id="IPR016192">
    <property type="entry name" value="APOBEC/CMP_deaminase_Zn-bd"/>
</dbReference>
<dbReference type="PANTHER" id="PTHR38011">
    <property type="entry name" value="DIHYDROFOLATE REDUCTASE FAMILY PROTEIN (AFU_ORTHOLOGUE AFUA_8G06820)"/>
    <property type="match status" value="1"/>
</dbReference>
<organism evidence="14 15">
    <name type="scientific">Spongiibacter thalassae</name>
    <dbReference type="NCBI Taxonomy" id="2721624"/>
    <lineage>
        <taxon>Bacteria</taxon>
        <taxon>Pseudomonadati</taxon>
        <taxon>Pseudomonadota</taxon>
        <taxon>Gammaproteobacteria</taxon>
        <taxon>Cellvibrionales</taxon>
        <taxon>Spongiibacteraceae</taxon>
        <taxon>Spongiibacter</taxon>
    </lineage>
</organism>
<dbReference type="Gene3D" id="3.40.430.10">
    <property type="entry name" value="Dihydrofolate Reductase, subunit A"/>
    <property type="match status" value="1"/>
</dbReference>
<keyword evidence="12 14" id="KW-0378">Hydrolase</keyword>
<dbReference type="Gene3D" id="3.40.140.10">
    <property type="entry name" value="Cytidine Deaminase, domain 2"/>
    <property type="match status" value="1"/>
</dbReference>
<dbReference type="InterPro" id="IPR004794">
    <property type="entry name" value="Eubact_RibD"/>
</dbReference>
<comment type="cofactor">
    <cofactor evidence="12">
        <name>Zn(2+)</name>
        <dbReference type="ChEBI" id="CHEBI:29105"/>
    </cofactor>
    <text evidence="12">Binds 1 zinc ion.</text>
</comment>
<evidence type="ECO:0000259" key="13">
    <source>
        <dbReference type="PROSITE" id="PS51747"/>
    </source>
</evidence>
<dbReference type="NCBIfam" id="TIGR00326">
    <property type="entry name" value="eubact_ribD"/>
    <property type="match status" value="1"/>
</dbReference>
<gene>
    <name evidence="14" type="primary">ribD</name>
    <name evidence="14" type="ORF">HCU74_11895</name>
</gene>
<evidence type="ECO:0000256" key="7">
    <source>
        <dbReference type="ARBA" id="ARBA00022723"/>
    </source>
</evidence>
<dbReference type="EC" id="3.5.4.26" evidence="12"/>
<evidence type="ECO:0000256" key="6">
    <source>
        <dbReference type="ARBA" id="ARBA00022619"/>
    </source>
</evidence>
<dbReference type="NCBIfam" id="TIGR00227">
    <property type="entry name" value="ribD_Cterm"/>
    <property type="match status" value="1"/>
</dbReference>
<dbReference type="InterPro" id="IPR024072">
    <property type="entry name" value="DHFR-like_dom_sf"/>
</dbReference>
<dbReference type="PIRSF" id="PIRSF006769">
    <property type="entry name" value="RibD"/>
    <property type="match status" value="1"/>
</dbReference>
<dbReference type="InterPro" id="IPR016193">
    <property type="entry name" value="Cytidine_deaminase-like"/>
</dbReference>
<keyword evidence="7 12" id="KW-0479">Metal-binding</keyword>
<keyword evidence="11" id="KW-0511">Multifunctional enzyme</keyword>
<comment type="similarity">
    <text evidence="4 12">In the N-terminal section; belongs to the cytidine and deoxycytidylate deaminase family.</text>
</comment>
<comment type="pathway">
    <text evidence="2 12">Cofactor biosynthesis; riboflavin biosynthesis; 5-amino-6-(D-ribitylamino)uracil from GTP: step 2/4.</text>
</comment>
<evidence type="ECO:0000256" key="10">
    <source>
        <dbReference type="ARBA" id="ARBA00023002"/>
    </source>
</evidence>
<sequence length="379" mass="40860">MSSDVVDREMMARALRLAERGRYSTSPNPRVGCVIARGDKVLAEGWHIRAGDGHAEVNALAKLEGGAARGATAYVTLEPCSHYGRTPPCAEALIKAGLARVVVAMTDPNPLVAGQGIAMLRQAGIVCESGLLEDQARELNRGFIQRIVGGRPWLRAKSAMSLDGRTAMASGESQWITGPEARRDVQRLRAQSCAIISGVDTVLHDDAALTVRPEMLAGELDCADSCRQPLRLIMDSQLRLSPDGRLFSGGGPVIVATLSRDDSKRQRLEQAGAEVIRLEPDRDDRMPVLPVLMLLAERGCNEVMLEAGARLTGSFAQAGLIDEWFVYMAPTLLGSNGRPLVTLPLDSMAQQRGLVIKDIRAVGADWRIHCALRQPDTGS</sequence>
<dbReference type="Pfam" id="PF01872">
    <property type="entry name" value="RibD_C"/>
    <property type="match status" value="1"/>
</dbReference>
<keyword evidence="15" id="KW-1185">Reference proteome</keyword>
<dbReference type="SUPFAM" id="SSF53927">
    <property type="entry name" value="Cytidine deaminase-like"/>
    <property type="match status" value="1"/>
</dbReference>
<name>A0ABX1GFW9_9GAMM</name>
<dbReference type="InterPro" id="IPR002125">
    <property type="entry name" value="CMP_dCMP_dom"/>
</dbReference>
<dbReference type="Pfam" id="PF00383">
    <property type="entry name" value="dCMP_cyt_deam_1"/>
    <property type="match status" value="1"/>
</dbReference>
<comment type="catalytic activity">
    <reaction evidence="12">
        <text>2,5-diamino-6-hydroxy-4-(5-phosphoribosylamino)-pyrimidine + H2O + H(+) = 5-amino-6-(5-phospho-D-ribosylamino)uracil + NH4(+)</text>
        <dbReference type="Rhea" id="RHEA:21868"/>
        <dbReference type="ChEBI" id="CHEBI:15377"/>
        <dbReference type="ChEBI" id="CHEBI:15378"/>
        <dbReference type="ChEBI" id="CHEBI:28938"/>
        <dbReference type="ChEBI" id="CHEBI:58453"/>
        <dbReference type="ChEBI" id="CHEBI:58614"/>
        <dbReference type="EC" id="3.5.4.26"/>
    </reaction>
</comment>
<evidence type="ECO:0000256" key="9">
    <source>
        <dbReference type="ARBA" id="ARBA00022857"/>
    </source>
</evidence>
<keyword evidence="10 12" id="KW-0560">Oxidoreductase</keyword>
<proteinExistence type="inferred from homology"/>
<dbReference type="GO" id="GO:0008703">
    <property type="term" value="F:5-amino-6-(5-phosphoribosylamino)uracil reductase activity"/>
    <property type="evidence" value="ECO:0007669"/>
    <property type="project" value="UniProtKB-EC"/>
</dbReference>
<evidence type="ECO:0000256" key="11">
    <source>
        <dbReference type="ARBA" id="ARBA00023268"/>
    </source>
</evidence>
<evidence type="ECO:0000313" key="14">
    <source>
        <dbReference type="EMBL" id="NKI18107.1"/>
    </source>
</evidence>
<evidence type="ECO:0000256" key="5">
    <source>
        <dbReference type="ARBA" id="ARBA00007417"/>
    </source>
</evidence>
<comment type="pathway">
    <text evidence="3 12">Cofactor biosynthesis; riboflavin biosynthesis; 5-amino-6-(D-ribitylamino)uracil from GTP: step 3/4.</text>
</comment>
<comment type="catalytic activity">
    <reaction evidence="12">
        <text>5-amino-6-(5-phospho-D-ribitylamino)uracil + NADP(+) = 5-amino-6-(5-phospho-D-ribosylamino)uracil + NADPH + H(+)</text>
        <dbReference type="Rhea" id="RHEA:17845"/>
        <dbReference type="ChEBI" id="CHEBI:15378"/>
        <dbReference type="ChEBI" id="CHEBI:57783"/>
        <dbReference type="ChEBI" id="CHEBI:58349"/>
        <dbReference type="ChEBI" id="CHEBI:58421"/>
        <dbReference type="ChEBI" id="CHEBI:58453"/>
        <dbReference type="EC" id="1.1.1.193"/>
    </reaction>
</comment>
<dbReference type="GO" id="GO:0008835">
    <property type="term" value="F:diaminohydroxyphosphoribosylaminopyrimidine deaminase activity"/>
    <property type="evidence" value="ECO:0007669"/>
    <property type="project" value="UniProtKB-EC"/>
</dbReference>
<evidence type="ECO:0000313" key="15">
    <source>
        <dbReference type="Proteomes" id="UP000765845"/>
    </source>
</evidence>
<evidence type="ECO:0000256" key="12">
    <source>
        <dbReference type="PIRNR" id="PIRNR006769"/>
    </source>
</evidence>
<dbReference type="CDD" id="cd01284">
    <property type="entry name" value="Riboflavin_deaminase-reductase"/>
    <property type="match status" value="1"/>
</dbReference>
<evidence type="ECO:0000256" key="3">
    <source>
        <dbReference type="ARBA" id="ARBA00004910"/>
    </source>
</evidence>
<dbReference type="RefSeq" id="WP_168450637.1">
    <property type="nucleotide sequence ID" value="NZ_JAAWWK010000004.1"/>
</dbReference>
<evidence type="ECO:0000256" key="8">
    <source>
        <dbReference type="ARBA" id="ARBA00022833"/>
    </source>
</evidence>
<keyword evidence="9 12" id="KW-0521">NADP</keyword>
<dbReference type="EC" id="1.1.1.193" evidence="12"/>
<dbReference type="SUPFAM" id="SSF53597">
    <property type="entry name" value="Dihydrofolate reductase-like"/>
    <property type="match status" value="1"/>
</dbReference>
<keyword evidence="8 12" id="KW-0862">Zinc</keyword>
<comment type="function">
    <text evidence="1 12">Converts 2,5-diamino-6-(ribosylamino)-4(3h)-pyrimidinone 5'-phosphate into 5-amino-6-(ribosylamino)-2,4(1h,3h)-pyrimidinedione 5'-phosphate.</text>
</comment>
<keyword evidence="6 12" id="KW-0686">Riboflavin biosynthesis</keyword>
<evidence type="ECO:0000256" key="1">
    <source>
        <dbReference type="ARBA" id="ARBA00002151"/>
    </source>
</evidence>
<evidence type="ECO:0000256" key="4">
    <source>
        <dbReference type="ARBA" id="ARBA00005259"/>
    </source>
</evidence>
<comment type="caution">
    <text evidence="14">The sequence shown here is derived from an EMBL/GenBank/DDBJ whole genome shotgun (WGS) entry which is preliminary data.</text>
</comment>
<dbReference type="PROSITE" id="PS00903">
    <property type="entry name" value="CYT_DCMP_DEAMINASES_1"/>
    <property type="match status" value="1"/>
</dbReference>
<protein>
    <recommendedName>
        <fullName evidence="12">Riboflavin biosynthesis protein RibD</fullName>
    </recommendedName>
    <domain>
        <recommendedName>
            <fullName evidence="12">Diaminohydroxyphosphoribosylaminopyrimidine deaminase</fullName>
            <shortName evidence="12">DRAP deaminase</shortName>
            <ecNumber evidence="12">3.5.4.26</ecNumber>
        </recommendedName>
        <alternativeName>
            <fullName evidence="12">Riboflavin-specific deaminase</fullName>
        </alternativeName>
    </domain>
    <domain>
        <recommendedName>
            <fullName evidence="12">5-amino-6-(5-phosphoribosylamino)uracil reductase</fullName>
            <ecNumber evidence="12">1.1.1.193</ecNumber>
        </recommendedName>
        <alternativeName>
            <fullName evidence="12">HTP reductase</fullName>
        </alternativeName>
    </domain>
</protein>
<dbReference type="PROSITE" id="PS51747">
    <property type="entry name" value="CYT_DCMP_DEAMINASES_2"/>
    <property type="match status" value="1"/>
</dbReference>
<dbReference type="PANTHER" id="PTHR38011:SF7">
    <property type="entry name" value="2,5-DIAMINO-6-RIBOSYLAMINO-4(3H)-PYRIMIDINONE 5'-PHOSPHATE REDUCTASE"/>
    <property type="match status" value="1"/>
</dbReference>
<dbReference type="InterPro" id="IPR011549">
    <property type="entry name" value="RibD_C"/>
</dbReference>
<feature type="domain" description="CMP/dCMP-type deaminase" evidence="13">
    <location>
        <begin position="5"/>
        <end position="128"/>
    </location>
</feature>
<reference evidence="14 15" key="1">
    <citation type="submission" date="2020-04" db="EMBL/GenBank/DDBJ databases">
        <authorList>
            <person name="Yoon J."/>
        </authorList>
    </citation>
    <scope>NUCLEOTIDE SEQUENCE [LARGE SCALE GENOMIC DNA]</scope>
    <source>
        <strain evidence="14 15">KMU-166</strain>
    </source>
</reference>
<dbReference type="InterPro" id="IPR002734">
    <property type="entry name" value="RibDG_C"/>
</dbReference>
<accession>A0ABX1GFW9</accession>
<dbReference type="InterPro" id="IPR050765">
    <property type="entry name" value="Riboflavin_Biosynth_HTPR"/>
</dbReference>